<feature type="compositionally biased region" description="Basic and acidic residues" evidence="1">
    <location>
        <begin position="1"/>
        <end position="15"/>
    </location>
</feature>
<protein>
    <submittedName>
        <fullName evidence="2">Uncharacterized protein</fullName>
    </submittedName>
</protein>
<sequence>MDRQVPNDKRQRETTVGEWPKMPGQFPGVCFIPPLVQTNIIKWSDVRQAANISKPPISPTIDPEVQGFWKWIEGINASLAEIHRKLDFLLSAHVRATLSEEWKRTTRIYRRALRWAPIWPTLATVSISISKPLRILCRSWLPRRSKLMI</sequence>
<evidence type="ECO:0000256" key="1">
    <source>
        <dbReference type="SAM" id="MobiDB-lite"/>
    </source>
</evidence>
<feature type="region of interest" description="Disordered" evidence="1">
    <location>
        <begin position="1"/>
        <end position="21"/>
    </location>
</feature>
<keyword evidence="3" id="KW-1185">Reference proteome</keyword>
<dbReference type="EMBL" id="MJBS01000087">
    <property type="protein sequence ID" value="OHE95133.1"/>
    <property type="molecule type" value="Genomic_DNA"/>
</dbReference>
<dbReference type="AlphaFoldDB" id="A0A1G4B1B7"/>
<dbReference type="OrthoDB" id="4813515at2759"/>
<name>A0A1G4B1B7_9PEZI</name>
<dbReference type="RefSeq" id="XP_022472295.1">
    <property type="nucleotide sequence ID" value="XM_022621149.1"/>
</dbReference>
<reference evidence="2 3" key="1">
    <citation type="submission" date="2016-09" db="EMBL/GenBank/DDBJ databases">
        <authorList>
            <person name="Capua I."/>
            <person name="De Benedictis P."/>
            <person name="Joannis T."/>
            <person name="Lombin L.H."/>
            <person name="Cattoli G."/>
        </authorList>
    </citation>
    <scope>NUCLEOTIDE SEQUENCE [LARGE SCALE GENOMIC DNA]</scope>
    <source>
        <strain evidence="2 3">IMI 309357</strain>
    </source>
</reference>
<dbReference type="GeneID" id="34562659"/>
<organism evidence="2 3">
    <name type="scientific">Colletotrichum orchidophilum</name>
    <dbReference type="NCBI Taxonomy" id="1209926"/>
    <lineage>
        <taxon>Eukaryota</taxon>
        <taxon>Fungi</taxon>
        <taxon>Dikarya</taxon>
        <taxon>Ascomycota</taxon>
        <taxon>Pezizomycotina</taxon>
        <taxon>Sordariomycetes</taxon>
        <taxon>Hypocreomycetidae</taxon>
        <taxon>Glomerellales</taxon>
        <taxon>Glomerellaceae</taxon>
        <taxon>Colletotrichum</taxon>
    </lineage>
</organism>
<dbReference type="Proteomes" id="UP000176998">
    <property type="component" value="Unassembled WGS sequence"/>
</dbReference>
<accession>A0A1G4B1B7</accession>
<proteinExistence type="predicted"/>
<comment type="caution">
    <text evidence="2">The sequence shown here is derived from an EMBL/GenBank/DDBJ whole genome shotgun (WGS) entry which is preliminary data.</text>
</comment>
<evidence type="ECO:0000313" key="2">
    <source>
        <dbReference type="EMBL" id="OHE95133.1"/>
    </source>
</evidence>
<gene>
    <name evidence="2" type="ORF">CORC01_09520</name>
</gene>
<evidence type="ECO:0000313" key="3">
    <source>
        <dbReference type="Proteomes" id="UP000176998"/>
    </source>
</evidence>